<dbReference type="OrthoDB" id="9514740at2759"/>
<dbReference type="AlphaFoldDB" id="A0A1S4B6K1"/>
<organism evidence="1 2">
    <name type="scientific">Nicotiana tabacum</name>
    <name type="common">Common tobacco</name>
    <dbReference type="NCBI Taxonomy" id="4097"/>
    <lineage>
        <taxon>Eukaryota</taxon>
        <taxon>Viridiplantae</taxon>
        <taxon>Streptophyta</taxon>
        <taxon>Embryophyta</taxon>
        <taxon>Tracheophyta</taxon>
        <taxon>Spermatophyta</taxon>
        <taxon>Magnoliopsida</taxon>
        <taxon>eudicotyledons</taxon>
        <taxon>Gunneridae</taxon>
        <taxon>Pentapetalae</taxon>
        <taxon>asterids</taxon>
        <taxon>lamiids</taxon>
        <taxon>Solanales</taxon>
        <taxon>Solanaceae</taxon>
        <taxon>Nicotianoideae</taxon>
        <taxon>Nicotianeae</taxon>
        <taxon>Nicotiana</taxon>
    </lineage>
</organism>
<gene>
    <name evidence="2" type="primary">LOC107804968</name>
</gene>
<dbReference type="PaxDb" id="4097-A0A1S4B6K1"/>
<reference evidence="2" key="2">
    <citation type="submission" date="2025-08" db="UniProtKB">
        <authorList>
            <consortium name="RefSeq"/>
        </authorList>
    </citation>
    <scope>IDENTIFICATION</scope>
    <source>
        <tissue evidence="2">Leaf</tissue>
    </source>
</reference>
<dbReference type="PANTHER" id="PTHR31681">
    <property type="entry name" value="C2H2-LIKE ZINC FINGER PROTEIN"/>
    <property type="match status" value="1"/>
</dbReference>
<dbReference type="KEGG" id="nta:107804968"/>
<protein>
    <submittedName>
        <fullName evidence="2">Uncharacterized protein LOC107804968</fullName>
    </submittedName>
</protein>
<dbReference type="PANTHER" id="PTHR31681:SF34">
    <property type="entry name" value="DUF295 DOMAIN-CONTAINING PROTEIN"/>
    <property type="match status" value="1"/>
</dbReference>
<sequence length="270" mass="31194">MHAMWMSVTETIKCGGKLIDVWPQQQKPVKRKCNRTSFEKKTHYYEVTPRENPAINSTFQHKYPRRRWFYELEIGDPSRNVIEKIFRAASTNPSKQSRKIKKVLRVNNTVDILEKFEKYRETVKRRSFEHKYNNNMHPRSIVDGNELLQFHVTTMTCYSGKKKIISEICKDPSCCVCRLLQSGFRNSRDGIQLSTSSDAPCERASRFSNRKNVKRAVIVCRIIAGRVVNKDNINLGEEYDSVASGLHLSSQCLIVKDSSAVLPCFVIVLN</sequence>
<dbReference type="Gene3D" id="3.90.228.10">
    <property type="match status" value="1"/>
</dbReference>
<accession>A0A1S4B6K1</accession>
<dbReference type="GeneID" id="107804968"/>
<evidence type="ECO:0000313" key="1">
    <source>
        <dbReference type="Proteomes" id="UP000790787"/>
    </source>
</evidence>
<dbReference type="Proteomes" id="UP000790787">
    <property type="component" value="Chromosome 8"/>
</dbReference>
<reference evidence="1" key="1">
    <citation type="journal article" date="2014" name="Nat. Commun.">
        <title>The tobacco genome sequence and its comparison with those of tomato and potato.</title>
        <authorList>
            <person name="Sierro N."/>
            <person name="Battey J.N."/>
            <person name="Ouadi S."/>
            <person name="Bakaher N."/>
            <person name="Bovet L."/>
            <person name="Willig A."/>
            <person name="Goepfert S."/>
            <person name="Peitsch M.C."/>
            <person name="Ivanov N.V."/>
        </authorList>
    </citation>
    <scope>NUCLEOTIDE SEQUENCE [LARGE SCALE GENOMIC DNA]</scope>
</reference>
<name>A0A1S4B6K1_TOBAC</name>
<dbReference type="OMA" id="IKQQTKC"/>
<evidence type="ECO:0000313" key="2">
    <source>
        <dbReference type="RefSeq" id="XP_016484423.1"/>
    </source>
</evidence>
<dbReference type="SUPFAM" id="SSF56399">
    <property type="entry name" value="ADP-ribosylation"/>
    <property type="match status" value="1"/>
</dbReference>
<dbReference type="RefSeq" id="XP_016484423.1">
    <property type="nucleotide sequence ID" value="XM_016628937.1"/>
</dbReference>
<keyword evidence="1" id="KW-1185">Reference proteome</keyword>
<proteinExistence type="predicted"/>